<sequence length="329" mass="36207">MAHPIPKIDVHHHIVPDFYAAAVEKAGGDPSGWPTPSWDLASAVSIMNKLPIQTAILSVTAPGAAIEPSPAASAALARRLNLYAAKIRDDDPARFGFFASLPDIALNVEGALEEIRFTLDELKADGITLFTRYGASYQYLGDPAFEPIWAELDRREAVVFVHPTHGVDTHLVNPQLLQPALDYPHETARTVADLITTGRRAQFPNCKVILSHAGGTLAWLIHRLSLVSEPEKGETLKGQFRSFHFDLALSSEPGMMNYLVALVGDEKVLFGSDFPYAPTSGIERFAELLDGWDAEMERRERVYHGNALKLFPRLAKEWEMARGTAESAL</sequence>
<organism evidence="10 11">
    <name type="scientific">Ephemerocybe angulata</name>
    <dbReference type="NCBI Taxonomy" id="980116"/>
    <lineage>
        <taxon>Eukaryota</taxon>
        <taxon>Fungi</taxon>
        <taxon>Dikarya</taxon>
        <taxon>Basidiomycota</taxon>
        <taxon>Agaricomycotina</taxon>
        <taxon>Agaricomycetes</taxon>
        <taxon>Agaricomycetidae</taxon>
        <taxon>Agaricales</taxon>
        <taxon>Agaricineae</taxon>
        <taxon>Psathyrellaceae</taxon>
        <taxon>Ephemerocybe</taxon>
    </lineage>
</organism>
<name>A0A8H5FCE4_9AGAR</name>
<dbReference type="GO" id="GO:0019748">
    <property type="term" value="P:secondary metabolic process"/>
    <property type="evidence" value="ECO:0007669"/>
    <property type="project" value="TreeGrafter"/>
</dbReference>
<dbReference type="EC" id="4.1.1.52" evidence="7"/>
<comment type="catalytic activity">
    <reaction evidence="6">
        <text>6-methylsalicylate + H(+) = 3-methylphenol + CO2</text>
        <dbReference type="Rhea" id="RHEA:23112"/>
        <dbReference type="ChEBI" id="CHEBI:15378"/>
        <dbReference type="ChEBI" id="CHEBI:16526"/>
        <dbReference type="ChEBI" id="CHEBI:17231"/>
        <dbReference type="ChEBI" id="CHEBI:36658"/>
        <dbReference type="EC" id="4.1.1.52"/>
    </reaction>
    <physiologicalReaction direction="left-to-right" evidence="6">
        <dbReference type="Rhea" id="RHEA:23113"/>
    </physiologicalReaction>
</comment>
<reference evidence="10 11" key="1">
    <citation type="journal article" date="2020" name="ISME J.">
        <title>Uncovering the hidden diversity of litter-decomposition mechanisms in mushroom-forming fungi.</title>
        <authorList>
            <person name="Floudas D."/>
            <person name="Bentzer J."/>
            <person name="Ahren D."/>
            <person name="Johansson T."/>
            <person name="Persson P."/>
            <person name="Tunlid A."/>
        </authorList>
    </citation>
    <scope>NUCLEOTIDE SEQUENCE [LARGE SCALE GENOMIC DNA]</scope>
    <source>
        <strain evidence="10 11">CBS 175.51</strain>
    </source>
</reference>
<keyword evidence="3 8" id="KW-0210">Decarboxylase</keyword>
<dbReference type="OrthoDB" id="2832284at2759"/>
<feature type="domain" description="Amidohydrolase-related" evidence="9">
    <location>
        <begin position="8"/>
        <end position="312"/>
    </location>
</feature>
<dbReference type="InterPro" id="IPR006680">
    <property type="entry name" value="Amidohydro-rel"/>
</dbReference>
<dbReference type="InterPro" id="IPR032465">
    <property type="entry name" value="ACMSD"/>
</dbReference>
<evidence type="ECO:0000256" key="3">
    <source>
        <dbReference type="ARBA" id="ARBA00022793"/>
    </source>
</evidence>
<gene>
    <name evidence="10" type="ORF">D9611_007653</name>
</gene>
<evidence type="ECO:0000313" key="10">
    <source>
        <dbReference type="EMBL" id="KAF5331646.1"/>
    </source>
</evidence>
<evidence type="ECO:0000256" key="8">
    <source>
        <dbReference type="RuleBase" id="RU366045"/>
    </source>
</evidence>
<dbReference type="SUPFAM" id="SSF51556">
    <property type="entry name" value="Metallo-dependent hydrolases"/>
    <property type="match status" value="1"/>
</dbReference>
<keyword evidence="11" id="KW-1185">Reference proteome</keyword>
<accession>A0A8H5FCE4</accession>
<proteinExistence type="inferred from homology"/>
<evidence type="ECO:0000256" key="1">
    <source>
        <dbReference type="ARBA" id="ARBA00005871"/>
    </source>
</evidence>
<dbReference type="EMBL" id="JAACJK010000113">
    <property type="protein sequence ID" value="KAF5331646.1"/>
    <property type="molecule type" value="Genomic_DNA"/>
</dbReference>
<keyword evidence="2" id="KW-0479">Metal-binding</keyword>
<dbReference type="Proteomes" id="UP000541558">
    <property type="component" value="Unassembled WGS sequence"/>
</dbReference>
<dbReference type="AlphaFoldDB" id="A0A8H5FCE4"/>
<evidence type="ECO:0000259" key="9">
    <source>
        <dbReference type="Pfam" id="PF04909"/>
    </source>
</evidence>
<dbReference type="InterPro" id="IPR032466">
    <property type="entry name" value="Metal_Hydrolase"/>
</dbReference>
<dbReference type="Pfam" id="PF04909">
    <property type="entry name" value="Amidohydro_2"/>
    <property type="match status" value="1"/>
</dbReference>
<comment type="similarity">
    <text evidence="1">Belongs to the metallo-dependent hydrolases superfamily. ACMSD family.</text>
</comment>
<evidence type="ECO:0000256" key="5">
    <source>
        <dbReference type="ARBA" id="ARBA00023239"/>
    </source>
</evidence>
<evidence type="ECO:0000256" key="6">
    <source>
        <dbReference type="ARBA" id="ARBA00036832"/>
    </source>
</evidence>
<dbReference type="Gene3D" id="3.20.20.140">
    <property type="entry name" value="Metal-dependent hydrolases"/>
    <property type="match status" value="1"/>
</dbReference>
<dbReference type="GO" id="GO:0005829">
    <property type="term" value="C:cytosol"/>
    <property type="evidence" value="ECO:0007669"/>
    <property type="project" value="TreeGrafter"/>
</dbReference>
<dbReference type="GO" id="GO:0046872">
    <property type="term" value="F:metal ion binding"/>
    <property type="evidence" value="ECO:0007669"/>
    <property type="project" value="UniProtKB-KW"/>
</dbReference>
<evidence type="ECO:0000313" key="11">
    <source>
        <dbReference type="Proteomes" id="UP000541558"/>
    </source>
</evidence>
<evidence type="ECO:0000256" key="7">
    <source>
        <dbReference type="ARBA" id="ARBA00038889"/>
    </source>
</evidence>
<keyword evidence="4" id="KW-0862">Zinc</keyword>
<dbReference type="GO" id="GO:0016787">
    <property type="term" value="F:hydrolase activity"/>
    <property type="evidence" value="ECO:0007669"/>
    <property type="project" value="InterPro"/>
</dbReference>
<keyword evidence="5 8" id="KW-0456">Lyase</keyword>
<comment type="caution">
    <text evidence="10">The sequence shown here is derived from an EMBL/GenBank/DDBJ whole genome shotgun (WGS) entry which is preliminary data.</text>
</comment>
<dbReference type="PANTHER" id="PTHR21240">
    <property type="entry name" value="2-AMINO-3-CARBOXYLMUCONATE-6-SEMIALDEHYDE DECARBOXYLASE"/>
    <property type="match status" value="1"/>
</dbReference>
<dbReference type="GO" id="GO:0047596">
    <property type="term" value="F:6-methylsalicylate decarboxylase activity"/>
    <property type="evidence" value="ECO:0007669"/>
    <property type="project" value="UniProtKB-EC"/>
</dbReference>
<dbReference type="PANTHER" id="PTHR21240:SF29">
    <property type="entry name" value="AMIDOHYDROLASE-RELATED DOMAIN-CONTAINING PROTEIN"/>
    <property type="match status" value="1"/>
</dbReference>
<protein>
    <recommendedName>
        <fullName evidence="7">6-methylsalicylate decarboxylase</fullName>
        <ecNumber evidence="7">4.1.1.52</ecNumber>
    </recommendedName>
</protein>
<evidence type="ECO:0000256" key="4">
    <source>
        <dbReference type="ARBA" id="ARBA00022833"/>
    </source>
</evidence>
<evidence type="ECO:0000256" key="2">
    <source>
        <dbReference type="ARBA" id="ARBA00022723"/>
    </source>
</evidence>